<dbReference type="PANTHER" id="PTHR42111:SF1">
    <property type="entry name" value="YALI0D23727P"/>
    <property type="match status" value="1"/>
</dbReference>
<keyword evidence="3" id="KW-1185">Reference proteome</keyword>
<feature type="compositionally biased region" description="Low complexity" evidence="1">
    <location>
        <begin position="372"/>
        <end position="396"/>
    </location>
</feature>
<dbReference type="AlphaFoldDB" id="A0AAN6VBT7"/>
<gene>
    <name evidence="2" type="ORF">C8A04DRAFT_23854</name>
</gene>
<dbReference type="RefSeq" id="XP_062641432.1">
    <property type="nucleotide sequence ID" value="XM_062778847.1"/>
</dbReference>
<proteinExistence type="predicted"/>
<feature type="region of interest" description="Disordered" evidence="1">
    <location>
        <begin position="276"/>
        <end position="301"/>
    </location>
</feature>
<evidence type="ECO:0000313" key="3">
    <source>
        <dbReference type="Proteomes" id="UP001302676"/>
    </source>
</evidence>
<name>A0AAN6VBT7_9PEZI</name>
<feature type="region of interest" description="Disordered" evidence="1">
    <location>
        <begin position="222"/>
        <end position="253"/>
    </location>
</feature>
<feature type="region of interest" description="Disordered" evidence="1">
    <location>
        <begin position="1"/>
        <end position="122"/>
    </location>
</feature>
<feature type="region of interest" description="Disordered" evidence="1">
    <location>
        <begin position="372"/>
        <end position="454"/>
    </location>
</feature>
<evidence type="ECO:0000313" key="2">
    <source>
        <dbReference type="EMBL" id="KAK4148061.1"/>
    </source>
</evidence>
<dbReference type="Proteomes" id="UP001302676">
    <property type="component" value="Unassembled WGS sequence"/>
</dbReference>
<feature type="compositionally biased region" description="Low complexity" evidence="1">
    <location>
        <begin position="64"/>
        <end position="85"/>
    </location>
</feature>
<sequence length="454" mass="45439">MSLASETPSLGNTTSIAAPVDAKGKEKLQKPPLAAKPRAGEGEEKKKRRSLFGLGRKKADDSSANKSNSAVKPTTTTTATSTLTTGRAKPSSPIQTDHARIPPSSPGGRSAFASSPRLASPAGSQIFERDVQESTAALLPSSPNIPSHIQTENYIPPVLDASSEAITDGHLSPDTVEIITHTSHQPAGASLAVGGYGHGSSLALSPQSAVATEPPLWTDELDAFSTGNNTNTNNNTATTTTTTSASPDTASNYGSFDTTDVRRLSFISFADVVQAEQHHGSPPFPGSSVTGSPPRDRDRDRDSVRLTGLTSLSSFGGSGGNELGVGGYSGNVSPPLSKDGSVKGLELHGLGVGAGGAAATAPTATTAGIGASRVRASSPASGHSLSHGAGGRSLASPASLVSMQLPGGGSAGTGGGEIAIETMSQALRKTGSGDLSVGGVSGSGGVRSFPTSPI</sequence>
<feature type="compositionally biased region" description="Gly residues" evidence="1">
    <location>
        <begin position="406"/>
        <end position="417"/>
    </location>
</feature>
<protein>
    <submittedName>
        <fullName evidence="2">Uncharacterized protein</fullName>
    </submittedName>
</protein>
<feature type="compositionally biased region" description="Polar residues" evidence="1">
    <location>
        <begin position="1"/>
        <end position="16"/>
    </location>
</feature>
<dbReference type="GeneID" id="87815460"/>
<dbReference type="PANTHER" id="PTHR42111">
    <property type="entry name" value="YALI0D23727P"/>
    <property type="match status" value="1"/>
</dbReference>
<reference evidence="2" key="1">
    <citation type="journal article" date="2023" name="Mol. Phylogenet. Evol.">
        <title>Genome-scale phylogeny and comparative genomics of the fungal order Sordariales.</title>
        <authorList>
            <person name="Hensen N."/>
            <person name="Bonometti L."/>
            <person name="Westerberg I."/>
            <person name="Brannstrom I.O."/>
            <person name="Guillou S."/>
            <person name="Cros-Aarteil S."/>
            <person name="Calhoun S."/>
            <person name="Haridas S."/>
            <person name="Kuo A."/>
            <person name="Mondo S."/>
            <person name="Pangilinan J."/>
            <person name="Riley R."/>
            <person name="LaButti K."/>
            <person name="Andreopoulos B."/>
            <person name="Lipzen A."/>
            <person name="Chen C."/>
            <person name="Yan M."/>
            <person name="Daum C."/>
            <person name="Ng V."/>
            <person name="Clum A."/>
            <person name="Steindorff A."/>
            <person name="Ohm R.A."/>
            <person name="Martin F."/>
            <person name="Silar P."/>
            <person name="Natvig D.O."/>
            <person name="Lalanne C."/>
            <person name="Gautier V."/>
            <person name="Ament-Velasquez S.L."/>
            <person name="Kruys A."/>
            <person name="Hutchinson M.I."/>
            <person name="Powell A.J."/>
            <person name="Barry K."/>
            <person name="Miller A.N."/>
            <person name="Grigoriev I.V."/>
            <person name="Debuchy R."/>
            <person name="Gladieux P."/>
            <person name="Hiltunen Thoren M."/>
            <person name="Johannesson H."/>
        </authorList>
    </citation>
    <scope>NUCLEOTIDE SEQUENCE</scope>
    <source>
        <strain evidence="2">CBS 141.50</strain>
    </source>
</reference>
<dbReference type="EMBL" id="MU853554">
    <property type="protein sequence ID" value="KAK4148061.1"/>
    <property type="molecule type" value="Genomic_DNA"/>
</dbReference>
<reference evidence="2" key="2">
    <citation type="submission" date="2023-05" db="EMBL/GenBank/DDBJ databases">
        <authorList>
            <consortium name="Lawrence Berkeley National Laboratory"/>
            <person name="Steindorff A."/>
            <person name="Hensen N."/>
            <person name="Bonometti L."/>
            <person name="Westerberg I."/>
            <person name="Brannstrom I.O."/>
            <person name="Guillou S."/>
            <person name="Cros-Aarteil S."/>
            <person name="Calhoun S."/>
            <person name="Haridas S."/>
            <person name="Kuo A."/>
            <person name="Mondo S."/>
            <person name="Pangilinan J."/>
            <person name="Riley R."/>
            <person name="Labutti K."/>
            <person name="Andreopoulos B."/>
            <person name="Lipzen A."/>
            <person name="Chen C."/>
            <person name="Yanf M."/>
            <person name="Daum C."/>
            <person name="Ng V."/>
            <person name="Clum A."/>
            <person name="Ohm R."/>
            <person name="Martin F."/>
            <person name="Silar P."/>
            <person name="Natvig D."/>
            <person name="Lalanne C."/>
            <person name="Gautier V."/>
            <person name="Ament-Velasquez S.L."/>
            <person name="Kruys A."/>
            <person name="Hutchinson M.I."/>
            <person name="Powell A.J."/>
            <person name="Barry K."/>
            <person name="Miller A.N."/>
            <person name="Grigoriev I.V."/>
            <person name="Debuchy R."/>
            <person name="Gladieux P."/>
            <person name="Thoren M.H."/>
            <person name="Johannesson H."/>
        </authorList>
    </citation>
    <scope>NUCLEOTIDE SEQUENCE</scope>
    <source>
        <strain evidence="2">CBS 141.50</strain>
    </source>
</reference>
<organism evidence="2 3">
    <name type="scientific">Dichotomopilus funicola</name>
    <dbReference type="NCBI Taxonomy" id="1934379"/>
    <lineage>
        <taxon>Eukaryota</taxon>
        <taxon>Fungi</taxon>
        <taxon>Dikarya</taxon>
        <taxon>Ascomycota</taxon>
        <taxon>Pezizomycotina</taxon>
        <taxon>Sordariomycetes</taxon>
        <taxon>Sordariomycetidae</taxon>
        <taxon>Sordariales</taxon>
        <taxon>Chaetomiaceae</taxon>
        <taxon>Dichotomopilus</taxon>
    </lineage>
</organism>
<evidence type="ECO:0000256" key="1">
    <source>
        <dbReference type="SAM" id="MobiDB-lite"/>
    </source>
</evidence>
<feature type="compositionally biased region" description="Low complexity" evidence="1">
    <location>
        <begin position="223"/>
        <end position="252"/>
    </location>
</feature>
<accession>A0AAN6VBT7</accession>
<comment type="caution">
    <text evidence="2">The sequence shown here is derived from an EMBL/GenBank/DDBJ whole genome shotgun (WGS) entry which is preliminary data.</text>
</comment>